<evidence type="ECO:0008006" key="4">
    <source>
        <dbReference type="Google" id="ProtNLM"/>
    </source>
</evidence>
<dbReference type="Gene3D" id="3.40.109.10">
    <property type="entry name" value="NADH Oxidase"/>
    <property type="match status" value="1"/>
</dbReference>
<keyword evidence="3" id="KW-1185">Reference proteome</keyword>
<evidence type="ECO:0000313" key="3">
    <source>
        <dbReference type="Proteomes" id="UP000182652"/>
    </source>
</evidence>
<protein>
    <recommendedName>
        <fullName evidence="4">Nitroreductase family protein</fullName>
    </recommendedName>
</protein>
<dbReference type="RefSeq" id="WP_066216111.1">
    <property type="nucleotide sequence ID" value="NZ_FNSN01000003.1"/>
</dbReference>
<accession>A0A1H4KLQ5</accession>
<dbReference type="AlphaFoldDB" id="A0A1H4KLQ5"/>
<sequence length="432" mass="45077">MTTSHADPLLRAFSSEIPGPPEPPGPRVNQWPGRIQQVLPGEERVPVLSLIRTVFWGPELHPDPATGRPGTIRRRAVPSAGACYPVQVHLVCGAGCDVPPGRYAFDAEQGILLRRSGPPGGAVGRGAVVVFTVLPQRTAARYHHRALPLLLSDTAYAVAALAHHAAWHGVTAAQVRSDPGTLAALADLPGYGEWKERWPATGPELALAAVSLEGFLPGVATPSAGPGPLPVPERRPRLLPEVVAWAVAHRPAPAVLPYQGLPGAGPAALRARRSAALDAVSPDGGGAAAEAAVSAVRDLLTTARRTLPGPQPAGCRIALLNRTDDIGRAALQDPDLAERAAGQRWLSTLDGLVLFEAKGVPDARDVWWAAELAAHVLYSSLADGPDGASPRLDFRPVSGWTGGVPGRPTLHGLGYRGRGFRTQGAGPQGTGR</sequence>
<dbReference type="EMBL" id="FNSN01000003">
    <property type="protein sequence ID" value="SEB59421.1"/>
    <property type="molecule type" value="Genomic_DNA"/>
</dbReference>
<dbReference type="GO" id="GO:0016491">
    <property type="term" value="F:oxidoreductase activity"/>
    <property type="evidence" value="ECO:0007669"/>
    <property type="project" value="InterPro"/>
</dbReference>
<evidence type="ECO:0000313" key="2">
    <source>
        <dbReference type="EMBL" id="SEB59421.1"/>
    </source>
</evidence>
<dbReference type="InterPro" id="IPR000415">
    <property type="entry name" value="Nitroreductase-like"/>
</dbReference>
<dbReference type="STRING" id="156980.SAMN04489745_0706"/>
<proteinExistence type="predicted"/>
<name>A0A1H4KLQ5_9MICC</name>
<dbReference type="Proteomes" id="UP000182652">
    <property type="component" value="Unassembled WGS sequence"/>
</dbReference>
<gene>
    <name evidence="2" type="ORF">SAMN04489745_0706</name>
</gene>
<organism evidence="2 3">
    <name type="scientific">Arthrobacter woluwensis</name>
    <dbReference type="NCBI Taxonomy" id="156980"/>
    <lineage>
        <taxon>Bacteria</taxon>
        <taxon>Bacillati</taxon>
        <taxon>Actinomycetota</taxon>
        <taxon>Actinomycetes</taxon>
        <taxon>Micrococcales</taxon>
        <taxon>Micrococcaceae</taxon>
        <taxon>Arthrobacter</taxon>
    </lineage>
</organism>
<evidence type="ECO:0000256" key="1">
    <source>
        <dbReference type="SAM" id="MobiDB-lite"/>
    </source>
</evidence>
<reference evidence="2 3" key="1">
    <citation type="submission" date="2016-10" db="EMBL/GenBank/DDBJ databases">
        <authorList>
            <person name="de Groot N.N."/>
        </authorList>
    </citation>
    <scope>NUCLEOTIDE SEQUENCE [LARGE SCALE GENOMIC DNA]</scope>
    <source>
        <strain evidence="2 3">DSM 10495</strain>
    </source>
</reference>
<feature type="region of interest" description="Disordered" evidence="1">
    <location>
        <begin position="1"/>
        <end position="29"/>
    </location>
</feature>
<feature type="region of interest" description="Disordered" evidence="1">
    <location>
        <begin position="408"/>
        <end position="432"/>
    </location>
</feature>